<gene>
    <name evidence="3" type="ORF">COW36_23910</name>
</gene>
<proteinExistence type="predicted"/>
<feature type="transmembrane region" description="Helical" evidence="1">
    <location>
        <begin position="30"/>
        <end position="49"/>
    </location>
</feature>
<evidence type="ECO:0000313" key="4">
    <source>
        <dbReference type="Proteomes" id="UP000231019"/>
    </source>
</evidence>
<dbReference type="PANTHER" id="PTHR34351">
    <property type="entry name" value="SLR1927 PROTEIN-RELATED"/>
    <property type="match status" value="1"/>
</dbReference>
<feature type="domain" description="DUF58" evidence="2">
    <location>
        <begin position="201"/>
        <end position="245"/>
    </location>
</feature>
<comment type="caution">
    <text evidence="3">The sequence shown here is derived from an EMBL/GenBank/DDBJ whole genome shotgun (WGS) entry which is preliminary data.</text>
</comment>
<accession>A0A2M7FWW4</accession>
<dbReference type="EMBL" id="PFFQ01000066">
    <property type="protein sequence ID" value="PIW13720.1"/>
    <property type="molecule type" value="Genomic_DNA"/>
</dbReference>
<organism evidence="3 4">
    <name type="scientific">bacterium (Candidatus Blackallbacteria) CG17_big_fil_post_rev_8_21_14_2_50_48_46</name>
    <dbReference type="NCBI Taxonomy" id="2014261"/>
    <lineage>
        <taxon>Bacteria</taxon>
        <taxon>Candidatus Blackallbacteria</taxon>
    </lineage>
</organism>
<dbReference type="PANTHER" id="PTHR34351:SF1">
    <property type="entry name" value="SLR1927 PROTEIN"/>
    <property type="match status" value="1"/>
</dbReference>
<dbReference type="InterPro" id="IPR002881">
    <property type="entry name" value="DUF58"/>
</dbReference>
<evidence type="ECO:0000313" key="3">
    <source>
        <dbReference type="EMBL" id="PIW13720.1"/>
    </source>
</evidence>
<dbReference type="AlphaFoldDB" id="A0A2M7FWW4"/>
<evidence type="ECO:0000256" key="1">
    <source>
        <dbReference type="SAM" id="Phobius"/>
    </source>
</evidence>
<keyword evidence="1" id="KW-0472">Membrane</keyword>
<sequence length="393" mass="44659">MKITAPLLVIFLTAIFLFLAATNIQGGWLYVVDALLWSVVFLAFVLPFLQLRRLQLKRHFLNQAVAEFPVSVELTLKNQRRWPLMFLNLEEGPIQNLRTGQTLQPDTDKFFAVSVGYGEELSYPYSFVPPNPGVFSFQSVHTGSFGPLGLLGLYWKQNLPSALVVLPIQAEVSSQNLLEEHFQDIRQARRRSHSAEDISHFRSYQPGDSRRAIHWRNSARYGQLIVAEAREEPFQQALVLFNTEQKQANPAFYALVQEAEKVCSHLLEHKMEIFCQAQAAEPTFWNQLQLSTPPRRLSAIRTWEGLSYWLATLMPDAQESFDRHLSHNPVNSENMLIILFCTELPSFESLRNLAQGKGSSGLAPLLIYCTEPVPSLPEDLASILEIRHVEAQA</sequence>
<evidence type="ECO:0000259" key="2">
    <source>
        <dbReference type="Pfam" id="PF01882"/>
    </source>
</evidence>
<reference evidence="3 4" key="1">
    <citation type="submission" date="2017-09" db="EMBL/GenBank/DDBJ databases">
        <title>Depth-based differentiation of microbial function through sediment-hosted aquifers and enrichment of novel symbionts in the deep terrestrial subsurface.</title>
        <authorList>
            <person name="Probst A.J."/>
            <person name="Ladd B."/>
            <person name="Jarett J.K."/>
            <person name="Geller-Mcgrath D.E."/>
            <person name="Sieber C.M."/>
            <person name="Emerson J.B."/>
            <person name="Anantharaman K."/>
            <person name="Thomas B.C."/>
            <person name="Malmstrom R."/>
            <person name="Stieglmeier M."/>
            <person name="Klingl A."/>
            <person name="Woyke T."/>
            <person name="Ryan C.M."/>
            <person name="Banfield J.F."/>
        </authorList>
    </citation>
    <scope>NUCLEOTIDE SEQUENCE [LARGE SCALE GENOMIC DNA]</scope>
    <source>
        <strain evidence="3">CG17_big_fil_post_rev_8_21_14_2_50_48_46</strain>
    </source>
</reference>
<protein>
    <recommendedName>
        <fullName evidence="2">DUF58 domain-containing protein</fullName>
    </recommendedName>
</protein>
<name>A0A2M7FWW4_9BACT</name>
<keyword evidence="1" id="KW-0812">Transmembrane</keyword>
<keyword evidence="1" id="KW-1133">Transmembrane helix</keyword>
<dbReference type="Proteomes" id="UP000231019">
    <property type="component" value="Unassembled WGS sequence"/>
</dbReference>
<dbReference type="Pfam" id="PF01882">
    <property type="entry name" value="DUF58"/>
    <property type="match status" value="1"/>
</dbReference>